<evidence type="ECO:0000313" key="3">
    <source>
        <dbReference type="Proteomes" id="UP000054279"/>
    </source>
</evidence>
<dbReference type="PANTHER" id="PTHR33096:SF1">
    <property type="entry name" value="CXC1-LIKE CYSTEINE CLUSTER ASSOCIATED WITH KDZ TRANSPOSASES DOMAIN-CONTAINING PROTEIN"/>
    <property type="match status" value="1"/>
</dbReference>
<organism evidence="2 3">
    <name type="scientific">Sphaerobolus stellatus (strain SS14)</name>
    <dbReference type="NCBI Taxonomy" id="990650"/>
    <lineage>
        <taxon>Eukaryota</taxon>
        <taxon>Fungi</taxon>
        <taxon>Dikarya</taxon>
        <taxon>Basidiomycota</taxon>
        <taxon>Agaricomycotina</taxon>
        <taxon>Agaricomycetes</taxon>
        <taxon>Phallomycetidae</taxon>
        <taxon>Geastrales</taxon>
        <taxon>Sphaerobolaceae</taxon>
        <taxon>Sphaerobolus</taxon>
    </lineage>
</organism>
<proteinExistence type="predicted"/>
<accession>A0A0C9V0X8</accession>
<dbReference type="EMBL" id="KN837248">
    <property type="protein sequence ID" value="KIJ31075.1"/>
    <property type="molecule type" value="Genomic_DNA"/>
</dbReference>
<protein>
    <recommendedName>
        <fullName evidence="4">CxC1-like cysteine cluster associated with KDZ transposases domain-containing protein</fullName>
    </recommendedName>
</protein>
<keyword evidence="3" id="KW-1185">Reference proteome</keyword>
<name>A0A0C9V0X8_SPHS4</name>
<gene>
    <name evidence="2" type="ORF">M422DRAFT_186363</name>
</gene>
<sequence length="719" mass="81722">PSIAFNINLLDLVSINMYYLAPNISGWSLTLECFWKEQGYTLGQQNFIKRCFSNAYQWYNILCDAAAGHVDALINTAVVPVTSDQLQDQPQDHPPPVPVVPTEQPQCPLATPAVSPELAEADAHTPCGEPPKHQQVGVGESMPSPSAAMPAEAPHEGPPPTLKLTRPSEHLCKCCPLCFGGVKPDLRTSRYVLAHVLVAIDANLAQKCLKPRFIDITFAHSQTQFIPDKDVKAMEAHVEEMRKTKAKRSLKINLRLPEDILQECQDSFTAANEEQTKSSVVVFADTGLVAMVCRHDHILWVINMTRPGEKQHYTFALLDRLFAHLPDDWTVGLLYDIACQIERSMAKHGILAKFFACLVFAVSVFHAYGHQWPCQLLYHPHKVEGYGLTDGKGCERIWSWLNKLIPSLLHLCRQWVIDRQILHIMKDNLRTLACYIHRKRKACTKCDSKARKILQDHKVPERELREQWQAQVLSQTASLKCIVEQQEWQSRVVKLDKLVREALYHDDDTYVQFVEELESACQTLDALKECLKQKERSLGVLNPRKLANLKGSEYLQPCMNARVVKTRIRKKLVEQKFERARLEKAYEQQVAVSTLVSHFNRLVQELEGLKARGGIPRGVELPMWLEAQELSRMDVDDPIWVDVMGDEEANNGPPRWMSDEAVRACIPALLERDRVKEELEQLQAEEVTLKSWLREEIDRTLVARAGAGGMFHISLDELL</sequence>
<evidence type="ECO:0008006" key="4">
    <source>
        <dbReference type="Google" id="ProtNLM"/>
    </source>
</evidence>
<feature type="region of interest" description="Disordered" evidence="1">
    <location>
        <begin position="118"/>
        <end position="157"/>
    </location>
</feature>
<feature type="non-terminal residue" evidence="2">
    <location>
        <position position="719"/>
    </location>
</feature>
<evidence type="ECO:0000256" key="1">
    <source>
        <dbReference type="SAM" id="MobiDB-lite"/>
    </source>
</evidence>
<dbReference type="Proteomes" id="UP000054279">
    <property type="component" value="Unassembled WGS sequence"/>
</dbReference>
<feature type="region of interest" description="Disordered" evidence="1">
    <location>
        <begin position="84"/>
        <end position="106"/>
    </location>
</feature>
<reference evidence="2 3" key="1">
    <citation type="submission" date="2014-06" db="EMBL/GenBank/DDBJ databases">
        <title>Evolutionary Origins and Diversification of the Mycorrhizal Mutualists.</title>
        <authorList>
            <consortium name="DOE Joint Genome Institute"/>
            <consortium name="Mycorrhizal Genomics Consortium"/>
            <person name="Kohler A."/>
            <person name="Kuo A."/>
            <person name="Nagy L.G."/>
            <person name="Floudas D."/>
            <person name="Copeland A."/>
            <person name="Barry K.W."/>
            <person name="Cichocki N."/>
            <person name="Veneault-Fourrey C."/>
            <person name="LaButti K."/>
            <person name="Lindquist E.A."/>
            <person name="Lipzen A."/>
            <person name="Lundell T."/>
            <person name="Morin E."/>
            <person name="Murat C."/>
            <person name="Riley R."/>
            <person name="Ohm R."/>
            <person name="Sun H."/>
            <person name="Tunlid A."/>
            <person name="Henrissat B."/>
            <person name="Grigoriev I.V."/>
            <person name="Hibbett D.S."/>
            <person name="Martin F."/>
        </authorList>
    </citation>
    <scope>NUCLEOTIDE SEQUENCE [LARGE SCALE GENOMIC DNA]</scope>
    <source>
        <strain evidence="2 3">SS14</strain>
    </source>
</reference>
<feature type="non-terminal residue" evidence="2">
    <location>
        <position position="1"/>
    </location>
</feature>
<dbReference type="InterPro" id="IPR040521">
    <property type="entry name" value="KDZ"/>
</dbReference>
<dbReference type="HOGENOM" id="CLU_004552_10_1_1"/>
<feature type="compositionally biased region" description="Low complexity" evidence="1">
    <location>
        <begin position="140"/>
        <end position="152"/>
    </location>
</feature>
<evidence type="ECO:0000313" key="2">
    <source>
        <dbReference type="EMBL" id="KIJ31075.1"/>
    </source>
</evidence>
<dbReference type="AlphaFoldDB" id="A0A0C9V0X8"/>
<dbReference type="PANTHER" id="PTHR33096">
    <property type="entry name" value="CXC2 DOMAIN-CONTAINING PROTEIN"/>
    <property type="match status" value="1"/>
</dbReference>
<dbReference type="Pfam" id="PF18758">
    <property type="entry name" value="KDZ"/>
    <property type="match status" value="1"/>
</dbReference>
<dbReference type="OrthoDB" id="3259803at2759"/>